<feature type="region of interest" description="Disordered" evidence="1">
    <location>
        <begin position="1"/>
        <end position="22"/>
    </location>
</feature>
<accession>A0A3G3K338</accession>
<dbReference type="KEGG" id="coh:EAV92_17450"/>
<dbReference type="InterPro" id="IPR016047">
    <property type="entry name" value="M23ase_b-sheet_dom"/>
</dbReference>
<dbReference type="PANTHER" id="PTHR21666:SF291">
    <property type="entry name" value="STAGE II SPORULATION PROTEIN Q"/>
    <property type="match status" value="1"/>
</dbReference>
<dbReference type="EMBL" id="CP033433">
    <property type="protein sequence ID" value="AYQ74189.1"/>
    <property type="molecule type" value="Genomic_DNA"/>
</dbReference>
<keyword evidence="5" id="KW-1185">Reference proteome</keyword>
<dbReference type="PANTHER" id="PTHR21666">
    <property type="entry name" value="PEPTIDASE-RELATED"/>
    <property type="match status" value="1"/>
</dbReference>
<organism evidence="4 5">
    <name type="scientific">Cohnella candidum</name>
    <dbReference type="NCBI Taxonomy" id="2674991"/>
    <lineage>
        <taxon>Bacteria</taxon>
        <taxon>Bacillati</taxon>
        <taxon>Bacillota</taxon>
        <taxon>Bacilli</taxon>
        <taxon>Bacillales</taxon>
        <taxon>Paenibacillaceae</taxon>
        <taxon>Cohnella</taxon>
    </lineage>
</organism>
<evidence type="ECO:0000313" key="4">
    <source>
        <dbReference type="EMBL" id="AYQ74189.1"/>
    </source>
</evidence>
<dbReference type="CDD" id="cd12797">
    <property type="entry name" value="M23_peptidase"/>
    <property type="match status" value="1"/>
</dbReference>
<proteinExistence type="predicted"/>
<keyword evidence="2" id="KW-0472">Membrane</keyword>
<dbReference type="SUPFAM" id="SSF51261">
    <property type="entry name" value="Duplicated hybrid motif"/>
    <property type="match status" value="1"/>
</dbReference>
<dbReference type="Proteomes" id="UP000269097">
    <property type="component" value="Chromosome"/>
</dbReference>
<evidence type="ECO:0000256" key="1">
    <source>
        <dbReference type="SAM" id="MobiDB-lite"/>
    </source>
</evidence>
<gene>
    <name evidence="4" type="ORF">EAV92_17450</name>
</gene>
<name>A0A3G3K338_9BACL</name>
<evidence type="ECO:0000256" key="2">
    <source>
        <dbReference type="SAM" id="Phobius"/>
    </source>
</evidence>
<dbReference type="RefSeq" id="WP_123042270.1">
    <property type="nucleotide sequence ID" value="NZ_CP033433.1"/>
</dbReference>
<sequence>MNNEGNKTTRKIDESTKSIAGSVSARPSGWKKLLSKRWVFPAAYMAAAAIIVTILWLNAGGQGKETDQSVPGQASADVGVKEDGSSPAAAPAAANGETLRWPVDKMASFKTAMSFYDASASDEERQAAMVEHDNTFTPHTAIDLARTDAKEFDVLAALSGKVTVAEQTPANGYEVHIQHGNGLETVYQSLKDVKVEVGQEVEQGDVIAKAGQSTLEADEGVHVHFEVLSNGLSVNPNSLIKAENK</sequence>
<evidence type="ECO:0000313" key="5">
    <source>
        <dbReference type="Proteomes" id="UP000269097"/>
    </source>
</evidence>
<dbReference type="Gene3D" id="2.70.70.10">
    <property type="entry name" value="Glucose Permease (Domain IIA)"/>
    <property type="match status" value="1"/>
</dbReference>
<dbReference type="InterPro" id="IPR011055">
    <property type="entry name" value="Dup_hybrid_motif"/>
</dbReference>
<dbReference type="InterPro" id="IPR050570">
    <property type="entry name" value="Cell_wall_metabolism_enzyme"/>
</dbReference>
<reference evidence="4 5" key="1">
    <citation type="submission" date="2018-10" db="EMBL/GenBank/DDBJ databases">
        <title>Genome Sequence of Cohnella sp.</title>
        <authorList>
            <person name="Srinivasan S."/>
            <person name="Kim M.K."/>
        </authorList>
    </citation>
    <scope>NUCLEOTIDE SEQUENCE [LARGE SCALE GENOMIC DNA]</scope>
    <source>
        <strain evidence="4 5">18JY8-7</strain>
    </source>
</reference>
<feature type="domain" description="M23ase beta-sheet core" evidence="3">
    <location>
        <begin position="138"/>
        <end position="236"/>
    </location>
</feature>
<dbReference type="AlphaFoldDB" id="A0A3G3K338"/>
<feature type="region of interest" description="Disordered" evidence="1">
    <location>
        <begin position="62"/>
        <end position="95"/>
    </location>
</feature>
<protein>
    <submittedName>
        <fullName evidence="4">M23 family metallopeptidase</fullName>
    </submittedName>
</protein>
<keyword evidence="2" id="KW-0812">Transmembrane</keyword>
<evidence type="ECO:0000259" key="3">
    <source>
        <dbReference type="Pfam" id="PF01551"/>
    </source>
</evidence>
<dbReference type="GO" id="GO:0004222">
    <property type="term" value="F:metalloendopeptidase activity"/>
    <property type="evidence" value="ECO:0007669"/>
    <property type="project" value="TreeGrafter"/>
</dbReference>
<feature type="transmembrane region" description="Helical" evidence="2">
    <location>
        <begin position="38"/>
        <end position="57"/>
    </location>
</feature>
<dbReference type="Pfam" id="PF01551">
    <property type="entry name" value="Peptidase_M23"/>
    <property type="match status" value="1"/>
</dbReference>
<keyword evidence="2" id="KW-1133">Transmembrane helix</keyword>